<dbReference type="PANTHER" id="PTHR33169">
    <property type="entry name" value="PADR-FAMILY TRANSCRIPTIONAL REGULATOR"/>
    <property type="match status" value="1"/>
</dbReference>
<evidence type="ECO:0000313" key="2">
    <source>
        <dbReference type="EMBL" id="OMD50778.1"/>
    </source>
</evidence>
<dbReference type="Pfam" id="PF03551">
    <property type="entry name" value="PadR"/>
    <property type="match status" value="1"/>
</dbReference>
<dbReference type="InterPro" id="IPR052509">
    <property type="entry name" value="Metal_resp_DNA-bind_regulator"/>
</dbReference>
<reference evidence="2 3" key="1">
    <citation type="submission" date="2016-10" db="EMBL/GenBank/DDBJ databases">
        <title>Paenibacillus species isolates.</title>
        <authorList>
            <person name="Beno S.M."/>
        </authorList>
    </citation>
    <scope>NUCLEOTIDE SEQUENCE [LARGE SCALE GENOMIC DNA]</scope>
    <source>
        <strain evidence="2 3">FSL H7-0744</strain>
    </source>
</reference>
<dbReference type="SUPFAM" id="SSF46785">
    <property type="entry name" value="Winged helix' DNA-binding domain"/>
    <property type="match status" value="1"/>
</dbReference>
<dbReference type="InterPro" id="IPR036390">
    <property type="entry name" value="WH_DNA-bd_sf"/>
</dbReference>
<proteinExistence type="predicted"/>
<gene>
    <name evidence="2" type="ORF">BSK56_06325</name>
</gene>
<accession>A0ABX3HL99</accession>
<keyword evidence="3" id="KW-1185">Reference proteome</keyword>
<dbReference type="Proteomes" id="UP000187412">
    <property type="component" value="Unassembled WGS sequence"/>
</dbReference>
<comment type="caution">
    <text evidence="2">The sequence shown here is derived from an EMBL/GenBank/DDBJ whole genome shotgun (WGS) entry which is preliminary data.</text>
</comment>
<organism evidence="2 3">
    <name type="scientific">Paenibacillus borealis</name>
    <dbReference type="NCBI Taxonomy" id="160799"/>
    <lineage>
        <taxon>Bacteria</taxon>
        <taxon>Bacillati</taxon>
        <taxon>Bacillota</taxon>
        <taxon>Bacilli</taxon>
        <taxon>Bacillales</taxon>
        <taxon>Paenibacillaceae</taxon>
        <taxon>Paenibacillus</taxon>
    </lineage>
</organism>
<dbReference type="Gene3D" id="1.10.10.10">
    <property type="entry name" value="Winged helix-like DNA-binding domain superfamily/Winged helix DNA-binding domain"/>
    <property type="match status" value="1"/>
</dbReference>
<dbReference type="InterPro" id="IPR005149">
    <property type="entry name" value="Tscrpt_reg_PadR_N"/>
</dbReference>
<dbReference type="EMBL" id="MPTB01000006">
    <property type="protein sequence ID" value="OMD50778.1"/>
    <property type="molecule type" value="Genomic_DNA"/>
</dbReference>
<evidence type="ECO:0000313" key="3">
    <source>
        <dbReference type="Proteomes" id="UP000187412"/>
    </source>
</evidence>
<feature type="domain" description="Transcription regulator PadR N-terminal" evidence="1">
    <location>
        <begin position="21"/>
        <end position="84"/>
    </location>
</feature>
<protein>
    <submittedName>
        <fullName evidence="2">PadR family transcriptional regulator</fullName>
    </submittedName>
</protein>
<dbReference type="InterPro" id="IPR036388">
    <property type="entry name" value="WH-like_DNA-bd_sf"/>
</dbReference>
<name>A0ABX3HL99_PAEBO</name>
<sequence length="117" mass="13099">MSRANSLQTEQLTDSAYYILLALLSPKHGYAIMKYIEELTTGEVKIGPATLYTLIKKMQKSGYILLNEDDDDRRKTYQITQSGELLITAEIERRLRMAAHGNAAIQTAKEGSSDEEG</sequence>
<dbReference type="RefSeq" id="WP_076109798.1">
    <property type="nucleotide sequence ID" value="NZ_MPTB01000006.1"/>
</dbReference>
<dbReference type="PANTHER" id="PTHR33169:SF13">
    <property type="entry name" value="PADR-FAMILY TRANSCRIPTIONAL REGULATOR"/>
    <property type="match status" value="1"/>
</dbReference>
<evidence type="ECO:0000259" key="1">
    <source>
        <dbReference type="Pfam" id="PF03551"/>
    </source>
</evidence>